<accession>A0A640SAL0</accession>
<dbReference type="InterPro" id="IPR015797">
    <property type="entry name" value="NUDIX_hydrolase-like_dom_sf"/>
</dbReference>
<gene>
    <name evidence="7" type="ORF">Scani_41220</name>
</gene>
<evidence type="ECO:0000313" key="7">
    <source>
        <dbReference type="EMBL" id="GFE07854.1"/>
    </source>
</evidence>
<dbReference type="InterPro" id="IPR000086">
    <property type="entry name" value="NUDIX_hydrolase_dom"/>
</dbReference>
<dbReference type="SUPFAM" id="SSF55811">
    <property type="entry name" value="Nudix"/>
    <property type="match status" value="1"/>
</dbReference>
<dbReference type="OrthoDB" id="9804442at2"/>
<evidence type="ECO:0000256" key="3">
    <source>
        <dbReference type="ARBA" id="ARBA00022801"/>
    </source>
</evidence>
<dbReference type="Gene3D" id="3.90.79.10">
    <property type="entry name" value="Nucleoside Triphosphate Pyrophosphohydrolase"/>
    <property type="match status" value="1"/>
</dbReference>
<evidence type="ECO:0000256" key="4">
    <source>
        <dbReference type="RuleBase" id="RU003476"/>
    </source>
</evidence>
<feature type="compositionally biased region" description="Gly residues" evidence="5">
    <location>
        <begin position="143"/>
        <end position="152"/>
    </location>
</feature>
<reference evidence="7 8" key="1">
    <citation type="submission" date="2019-12" db="EMBL/GenBank/DDBJ databases">
        <title>Whole genome shotgun sequence of Streptomyces caniferus NBRC 15389.</title>
        <authorList>
            <person name="Ichikawa N."/>
            <person name="Kimura A."/>
            <person name="Kitahashi Y."/>
            <person name="Komaki H."/>
            <person name="Tamura T."/>
        </authorList>
    </citation>
    <scope>NUCLEOTIDE SEQUENCE [LARGE SCALE GENOMIC DNA]</scope>
    <source>
        <strain evidence="7 8">NBRC 15389</strain>
    </source>
</reference>
<evidence type="ECO:0000313" key="8">
    <source>
        <dbReference type="Proteomes" id="UP000435837"/>
    </source>
</evidence>
<dbReference type="AlphaFoldDB" id="A0A640SAL0"/>
<feature type="region of interest" description="Disordered" evidence="5">
    <location>
        <begin position="142"/>
        <end position="164"/>
    </location>
</feature>
<protein>
    <recommendedName>
        <fullName evidence="6">Nudix hydrolase domain-containing protein</fullName>
    </recommendedName>
</protein>
<evidence type="ECO:0000256" key="1">
    <source>
        <dbReference type="ARBA" id="ARBA00001946"/>
    </source>
</evidence>
<comment type="similarity">
    <text evidence="2 4">Belongs to the Nudix hydrolase family.</text>
</comment>
<dbReference type="PANTHER" id="PTHR43046">
    <property type="entry name" value="GDP-MANNOSE MANNOSYL HYDROLASE"/>
    <property type="match status" value="1"/>
</dbReference>
<sequence>MDTRAQTRVSAYAIAVEDERLLLARLSDASPVFAPGLWHLPGGGIDPGEQPVEALARELREETGLELAAAHLLDARTYAVRRRGVSWNLTALFYAVDLTAGAPAVAEIDGSTDAAVWIPLADLQDSMLSPMAADARRMLEAGSGAGREGAGHGPAWRPAKGTVT</sequence>
<organism evidence="7 8">
    <name type="scientific">Streptomyces caniferus</name>
    <dbReference type="NCBI Taxonomy" id="285557"/>
    <lineage>
        <taxon>Bacteria</taxon>
        <taxon>Bacillati</taxon>
        <taxon>Actinomycetota</taxon>
        <taxon>Actinomycetes</taxon>
        <taxon>Kitasatosporales</taxon>
        <taxon>Streptomycetaceae</taxon>
        <taxon>Streptomyces</taxon>
    </lineage>
</organism>
<keyword evidence="3 4" id="KW-0378">Hydrolase</keyword>
<comment type="caution">
    <text evidence="7">The sequence shown here is derived from an EMBL/GenBank/DDBJ whole genome shotgun (WGS) entry which is preliminary data.</text>
</comment>
<dbReference type="PROSITE" id="PS00893">
    <property type="entry name" value="NUDIX_BOX"/>
    <property type="match status" value="1"/>
</dbReference>
<dbReference type="InterPro" id="IPR020084">
    <property type="entry name" value="NUDIX_hydrolase_CS"/>
</dbReference>
<feature type="domain" description="Nudix hydrolase" evidence="6">
    <location>
        <begin position="5"/>
        <end position="140"/>
    </location>
</feature>
<dbReference type="Pfam" id="PF00293">
    <property type="entry name" value="NUDIX"/>
    <property type="match status" value="1"/>
</dbReference>
<dbReference type="PRINTS" id="PR00502">
    <property type="entry name" value="NUDIXFAMILY"/>
</dbReference>
<dbReference type="PANTHER" id="PTHR43046:SF14">
    <property type="entry name" value="MUTT_NUDIX FAMILY PROTEIN"/>
    <property type="match status" value="1"/>
</dbReference>
<comment type="cofactor">
    <cofactor evidence="1">
        <name>Mg(2+)</name>
        <dbReference type="ChEBI" id="CHEBI:18420"/>
    </cofactor>
</comment>
<dbReference type="InterPro" id="IPR020476">
    <property type="entry name" value="Nudix_hydrolase"/>
</dbReference>
<dbReference type="GO" id="GO:0016787">
    <property type="term" value="F:hydrolase activity"/>
    <property type="evidence" value="ECO:0007669"/>
    <property type="project" value="UniProtKB-KW"/>
</dbReference>
<proteinExistence type="inferred from homology"/>
<name>A0A640SAL0_9ACTN</name>
<dbReference type="RefSeq" id="WP_159478092.1">
    <property type="nucleotide sequence ID" value="NZ_BAAATH010000017.1"/>
</dbReference>
<evidence type="ECO:0000256" key="2">
    <source>
        <dbReference type="ARBA" id="ARBA00005582"/>
    </source>
</evidence>
<dbReference type="EMBL" id="BLIN01000005">
    <property type="protein sequence ID" value="GFE07854.1"/>
    <property type="molecule type" value="Genomic_DNA"/>
</dbReference>
<dbReference type="PROSITE" id="PS51462">
    <property type="entry name" value="NUDIX"/>
    <property type="match status" value="1"/>
</dbReference>
<evidence type="ECO:0000259" key="6">
    <source>
        <dbReference type="PROSITE" id="PS51462"/>
    </source>
</evidence>
<dbReference type="Proteomes" id="UP000435837">
    <property type="component" value="Unassembled WGS sequence"/>
</dbReference>
<evidence type="ECO:0000256" key="5">
    <source>
        <dbReference type="SAM" id="MobiDB-lite"/>
    </source>
</evidence>